<dbReference type="AlphaFoldDB" id="A0AA37H930"/>
<comment type="caution">
    <text evidence="1">The sequence shown here is derived from an EMBL/GenBank/DDBJ whole genome shotgun (WGS) entry which is preliminary data.</text>
</comment>
<organism evidence="1 2">
    <name type="scientific">Methylobacterium frigidaeris</name>
    <dbReference type="NCBI Taxonomy" id="2038277"/>
    <lineage>
        <taxon>Bacteria</taxon>
        <taxon>Pseudomonadati</taxon>
        <taxon>Pseudomonadota</taxon>
        <taxon>Alphaproteobacteria</taxon>
        <taxon>Hyphomicrobiales</taxon>
        <taxon>Methylobacteriaceae</taxon>
        <taxon>Methylobacterium</taxon>
    </lineage>
</organism>
<dbReference type="EMBL" id="BPQJ01000006">
    <property type="protein sequence ID" value="GJD61529.1"/>
    <property type="molecule type" value="Genomic_DNA"/>
</dbReference>
<keyword evidence="2" id="KW-1185">Reference proteome</keyword>
<accession>A0AA37H930</accession>
<sequence length="50" mass="5495">MTTPPRQNPVLALALPVALLAGALTIGFWTLDHIRITRARALAAQMWMQP</sequence>
<protein>
    <submittedName>
        <fullName evidence="1">Uncharacterized protein</fullName>
    </submittedName>
</protein>
<reference evidence="1" key="1">
    <citation type="journal article" date="2016" name="Front. Microbiol.">
        <title>Genome Sequence of the Piezophilic, Mesophilic Sulfate-Reducing Bacterium Desulfovibrio indicus J2T.</title>
        <authorList>
            <person name="Cao J."/>
            <person name="Maignien L."/>
            <person name="Shao Z."/>
            <person name="Alain K."/>
            <person name="Jebbar M."/>
        </authorList>
    </citation>
    <scope>NUCLEOTIDE SEQUENCE</scope>
    <source>
        <strain evidence="1">JCM 32048</strain>
    </source>
</reference>
<dbReference type="RefSeq" id="WP_165795809.1">
    <property type="nucleotide sequence ID" value="NZ_BPQJ01000006.1"/>
</dbReference>
<evidence type="ECO:0000313" key="2">
    <source>
        <dbReference type="Proteomes" id="UP001055286"/>
    </source>
</evidence>
<gene>
    <name evidence="1" type="ORF">MPEAHAMD_1672</name>
</gene>
<proteinExistence type="predicted"/>
<name>A0AA37H930_9HYPH</name>
<evidence type="ECO:0000313" key="1">
    <source>
        <dbReference type="EMBL" id="GJD61529.1"/>
    </source>
</evidence>
<dbReference type="Proteomes" id="UP001055286">
    <property type="component" value="Unassembled WGS sequence"/>
</dbReference>
<reference evidence="1" key="2">
    <citation type="submission" date="2021-08" db="EMBL/GenBank/DDBJ databases">
        <authorList>
            <person name="Tani A."/>
            <person name="Ola A."/>
            <person name="Ogura Y."/>
            <person name="Katsura K."/>
            <person name="Hayashi T."/>
        </authorList>
    </citation>
    <scope>NUCLEOTIDE SEQUENCE</scope>
    <source>
        <strain evidence="1">JCM 32048</strain>
    </source>
</reference>